<proteinExistence type="predicted"/>
<dbReference type="GO" id="GO:0016757">
    <property type="term" value="F:glycosyltransferase activity"/>
    <property type="evidence" value="ECO:0007669"/>
    <property type="project" value="TreeGrafter"/>
</dbReference>
<dbReference type="AlphaFoldDB" id="A0A2S8F9D3"/>
<dbReference type="SUPFAM" id="SSF53756">
    <property type="entry name" value="UDP-Glycosyltransferase/glycogen phosphorylase"/>
    <property type="match status" value="1"/>
</dbReference>
<dbReference type="Proteomes" id="UP000239388">
    <property type="component" value="Unassembled WGS sequence"/>
</dbReference>
<comment type="caution">
    <text evidence="1">The sequence shown here is derived from an EMBL/GenBank/DDBJ whole genome shotgun (WGS) entry which is preliminary data.</text>
</comment>
<dbReference type="PANTHER" id="PTHR45947">
    <property type="entry name" value="SULFOQUINOVOSYL TRANSFERASE SQD2"/>
    <property type="match status" value="1"/>
</dbReference>
<evidence type="ECO:0000313" key="2">
    <source>
        <dbReference type="Proteomes" id="UP000239388"/>
    </source>
</evidence>
<sequence>MQDTLDRIPKINGCGAKGIRACFPGPFGGVQVSYTCISLAREFAKYLKTTVHASAFTKGFHDRLVKTAAPSFFPHYGYKLITKVMDLDSRLASNYANTLEPDELSWLWPGNVNHRLAPIIKSRGNTTIAELINCPQETAYKLLQEAFERAGLPECHTITKSAIASENEFFSCVDYLFSPSPMAKKSLVELGFPAEKILETSFGWSPELHSHSGEPSPKNESDELNVVFVGTLNVRKGAHVLAEAWRRAKINGKLRFVGWIGEEFSGKNMQMLEGENIEIVGPVKPHEVRRYMLSSDVFAIPTVEEGGPQVTYEAASLGLGIITTEMGAGAILQGGSDGIIVDPFDVDGWANALNRFHSNRDLLRSCAQAAKERAAQFSWDKVALQRLEMLQQRGIISESFSVSS</sequence>
<dbReference type="PANTHER" id="PTHR45947:SF3">
    <property type="entry name" value="SULFOQUINOVOSYL TRANSFERASE SQD2"/>
    <property type="match status" value="1"/>
</dbReference>
<organism evidence="1 2">
    <name type="scientific">Blastopirellula marina</name>
    <dbReference type="NCBI Taxonomy" id="124"/>
    <lineage>
        <taxon>Bacteria</taxon>
        <taxon>Pseudomonadati</taxon>
        <taxon>Planctomycetota</taxon>
        <taxon>Planctomycetia</taxon>
        <taxon>Pirellulales</taxon>
        <taxon>Pirellulaceae</taxon>
        <taxon>Blastopirellula</taxon>
    </lineage>
</organism>
<dbReference type="CDD" id="cd03801">
    <property type="entry name" value="GT4_PimA-like"/>
    <property type="match status" value="1"/>
</dbReference>
<dbReference type="EMBL" id="PUIB01000024">
    <property type="protein sequence ID" value="PQO28773.1"/>
    <property type="molecule type" value="Genomic_DNA"/>
</dbReference>
<protein>
    <recommendedName>
        <fullName evidence="3">Glycosyl transferase family 1 domain-containing protein</fullName>
    </recommendedName>
</protein>
<reference evidence="1 2" key="1">
    <citation type="submission" date="2018-02" db="EMBL/GenBank/DDBJ databases">
        <title>Comparative genomes isolates from brazilian mangrove.</title>
        <authorList>
            <person name="Araujo J.E."/>
            <person name="Taketani R.G."/>
            <person name="Silva M.C.P."/>
            <person name="Loureco M.V."/>
            <person name="Andreote F.D."/>
        </authorList>
    </citation>
    <scope>NUCLEOTIDE SEQUENCE [LARGE SCALE GENOMIC DNA]</scope>
    <source>
        <strain evidence="1 2">NAP PRIS-MGV</strain>
    </source>
</reference>
<dbReference type="Gene3D" id="3.40.50.2000">
    <property type="entry name" value="Glycogen Phosphorylase B"/>
    <property type="match status" value="1"/>
</dbReference>
<gene>
    <name evidence="1" type="ORF">C5Y98_23630</name>
</gene>
<dbReference type="Pfam" id="PF13692">
    <property type="entry name" value="Glyco_trans_1_4"/>
    <property type="match status" value="1"/>
</dbReference>
<name>A0A2S8F9D3_9BACT</name>
<evidence type="ECO:0000313" key="1">
    <source>
        <dbReference type="EMBL" id="PQO28773.1"/>
    </source>
</evidence>
<dbReference type="RefSeq" id="WP_105358017.1">
    <property type="nucleotide sequence ID" value="NZ_PUIB01000024.1"/>
</dbReference>
<accession>A0A2S8F9D3</accession>
<evidence type="ECO:0008006" key="3">
    <source>
        <dbReference type="Google" id="ProtNLM"/>
    </source>
</evidence>
<dbReference type="OrthoDB" id="258796at2"/>
<dbReference type="InterPro" id="IPR050194">
    <property type="entry name" value="Glycosyltransferase_grp1"/>
</dbReference>